<dbReference type="SUPFAM" id="SSF109604">
    <property type="entry name" value="HD-domain/PDEase-like"/>
    <property type="match status" value="1"/>
</dbReference>
<feature type="domain" description="HD-GYP" evidence="2">
    <location>
        <begin position="84"/>
        <end position="271"/>
    </location>
</feature>
<dbReference type="InterPro" id="IPR003607">
    <property type="entry name" value="HD/PDEase_dom"/>
</dbReference>
<protein>
    <submittedName>
        <fullName evidence="3">Uncharacterized protein</fullName>
    </submittedName>
</protein>
<sequence>MAFRVAERVRCAVQEYPFEGQESMPGGTLTISVGVSSYPSKAKTDSDLIKNADDACYRAKFLMKNRVEAYHSILEEIQNDVDESAKEIIASIKTLIAVINAKDKYTYRHVERVVYYCDLLANRLNLSDAEKKIFIYAAYLHDIGKINIPEEILMKANPLTQEEWETLKQHPRNAVEIIRNVPALKDAVPIIEQHHERFDGAGYPSGLKGKEINCLASLLTVADSFDAMTSLRPYQQKKSYPDAIEELGRCSGTQFDPEAVQVFIGTIQDIL</sequence>
<evidence type="ECO:0000259" key="2">
    <source>
        <dbReference type="PROSITE" id="PS51832"/>
    </source>
</evidence>
<dbReference type="InterPro" id="IPR006675">
    <property type="entry name" value="HDIG_dom"/>
</dbReference>
<dbReference type="EMBL" id="VSSQ01025281">
    <property type="protein sequence ID" value="MPM73318.1"/>
    <property type="molecule type" value="Genomic_DNA"/>
</dbReference>
<evidence type="ECO:0000259" key="1">
    <source>
        <dbReference type="PROSITE" id="PS50887"/>
    </source>
</evidence>
<dbReference type="SMART" id="SM00471">
    <property type="entry name" value="HDc"/>
    <property type="match status" value="1"/>
</dbReference>
<dbReference type="CDD" id="cd00077">
    <property type="entry name" value="HDc"/>
    <property type="match status" value="1"/>
</dbReference>
<name>A0A645C7G5_9ZZZZ</name>
<evidence type="ECO:0000313" key="3">
    <source>
        <dbReference type="EMBL" id="MPM73318.1"/>
    </source>
</evidence>
<proteinExistence type="predicted"/>
<dbReference type="SUPFAM" id="SSF55073">
    <property type="entry name" value="Nucleotide cyclase"/>
    <property type="match status" value="1"/>
</dbReference>
<dbReference type="PANTHER" id="PTHR45228">
    <property type="entry name" value="CYCLIC DI-GMP PHOSPHODIESTERASE TM_0186-RELATED"/>
    <property type="match status" value="1"/>
</dbReference>
<dbReference type="PANTHER" id="PTHR45228:SF4">
    <property type="entry name" value="LIPOPROTEIN"/>
    <property type="match status" value="1"/>
</dbReference>
<dbReference type="InterPro" id="IPR037522">
    <property type="entry name" value="HD_GYP_dom"/>
</dbReference>
<dbReference type="PROSITE" id="PS50887">
    <property type="entry name" value="GGDEF"/>
    <property type="match status" value="1"/>
</dbReference>
<dbReference type="Pfam" id="PF00990">
    <property type="entry name" value="GGDEF"/>
    <property type="match status" value="1"/>
</dbReference>
<dbReference type="Pfam" id="PF13487">
    <property type="entry name" value="HD_5"/>
    <property type="match status" value="1"/>
</dbReference>
<dbReference type="Gene3D" id="3.30.70.270">
    <property type="match status" value="1"/>
</dbReference>
<dbReference type="InterPro" id="IPR052020">
    <property type="entry name" value="Cyclic_di-GMP/3'3'-cGAMP_PDE"/>
</dbReference>
<dbReference type="PROSITE" id="PS51832">
    <property type="entry name" value="HD_GYP"/>
    <property type="match status" value="1"/>
</dbReference>
<comment type="caution">
    <text evidence="3">The sequence shown here is derived from an EMBL/GenBank/DDBJ whole genome shotgun (WGS) entry which is preliminary data.</text>
</comment>
<feature type="domain" description="GGDEF" evidence="1">
    <location>
        <begin position="1"/>
        <end position="72"/>
    </location>
</feature>
<dbReference type="Gene3D" id="1.10.3210.10">
    <property type="entry name" value="Hypothetical protein af1432"/>
    <property type="match status" value="1"/>
</dbReference>
<reference evidence="3" key="1">
    <citation type="submission" date="2019-08" db="EMBL/GenBank/DDBJ databases">
        <authorList>
            <person name="Kucharzyk K."/>
            <person name="Murdoch R.W."/>
            <person name="Higgins S."/>
            <person name="Loffler F."/>
        </authorList>
    </citation>
    <scope>NUCLEOTIDE SEQUENCE</scope>
</reference>
<dbReference type="InterPro" id="IPR029787">
    <property type="entry name" value="Nucleotide_cyclase"/>
</dbReference>
<accession>A0A645C7G5</accession>
<organism evidence="3">
    <name type="scientific">bioreactor metagenome</name>
    <dbReference type="NCBI Taxonomy" id="1076179"/>
    <lineage>
        <taxon>unclassified sequences</taxon>
        <taxon>metagenomes</taxon>
        <taxon>ecological metagenomes</taxon>
    </lineage>
</organism>
<dbReference type="AlphaFoldDB" id="A0A645C7G5"/>
<dbReference type="InterPro" id="IPR000160">
    <property type="entry name" value="GGDEF_dom"/>
</dbReference>
<dbReference type="InterPro" id="IPR043128">
    <property type="entry name" value="Rev_trsase/Diguanyl_cyclase"/>
</dbReference>
<dbReference type="NCBIfam" id="TIGR00277">
    <property type="entry name" value="HDIG"/>
    <property type="match status" value="1"/>
</dbReference>
<gene>
    <name evidence="3" type="ORF">SDC9_120298</name>
</gene>